<feature type="transmembrane region" description="Helical" evidence="11">
    <location>
        <begin position="12"/>
        <end position="32"/>
    </location>
</feature>
<dbReference type="SUPFAM" id="SSF48264">
    <property type="entry name" value="Cytochrome P450"/>
    <property type="match status" value="1"/>
</dbReference>
<dbReference type="GO" id="GO:0005506">
    <property type="term" value="F:iron ion binding"/>
    <property type="evidence" value="ECO:0007669"/>
    <property type="project" value="InterPro"/>
</dbReference>
<dbReference type="PRINTS" id="PR00463">
    <property type="entry name" value="EP450I"/>
</dbReference>
<comment type="pathway">
    <text evidence="2">Secondary metabolite biosynthesis.</text>
</comment>
<feature type="non-terminal residue" evidence="12">
    <location>
        <position position="517"/>
    </location>
</feature>
<reference evidence="12 13" key="1">
    <citation type="journal article" date="2019" name="Nat. Ecol. Evol.">
        <title>Megaphylogeny resolves global patterns of mushroom evolution.</title>
        <authorList>
            <person name="Varga T."/>
            <person name="Krizsan K."/>
            <person name="Foldi C."/>
            <person name="Dima B."/>
            <person name="Sanchez-Garcia M."/>
            <person name="Sanchez-Ramirez S."/>
            <person name="Szollosi G.J."/>
            <person name="Szarkandi J.G."/>
            <person name="Papp V."/>
            <person name="Albert L."/>
            <person name="Andreopoulos W."/>
            <person name="Angelini C."/>
            <person name="Antonin V."/>
            <person name="Barry K.W."/>
            <person name="Bougher N.L."/>
            <person name="Buchanan P."/>
            <person name="Buyck B."/>
            <person name="Bense V."/>
            <person name="Catcheside P."/>
            <person name="Chovatia M."/>
            <person name="Cooper J."/>
            <person name="Damon W."/>
            <person name="Desjardin D."/>
            <person name="Finy P."/>
            <person name="Geml J."/>
            <person name="Haridas S."/>
            <person name="Hughes K."/>
            <person name="Justo A."/>
            <person name="Karasinski D."/>
            <person name="Kautmanova I."/>
            <person name="Kiss B."/>
            <person name="Kocsube S."/>
            <person name="Kotiranta H."/>
            <person name="LaButti K.M."/>
            <person name="Lechner B.E."/>
            <person name="Liimatainen K."/>
            <person name="Lipzen A."/>
            <person name="Lukacs Z."/>
            <person name="Mihaltcheva S."/>
            <person name="Morgado L.N."/>
            <person name="Niskanen T."/>
            <person name="Noordeloos M.E."/>
            <person name="Ohm R.A."/>
            <person name="Ortiz-Santana B."/>
            <person name="Ovrebo C."/>
            <person name="Racz N."/>
            <person name="Riley R."/>
            <person name="Savchenko A."/>
            <person name="Shiryaev A."/>
            <person name="Soop K."/>
            <person name="Spirin V."/>
            <person name="Szebenyi C."/>
            <person name="Tomsovsky M."/>
            <person name="Tulloss R.E."/>
            <person name="Uehling J."/>
            <person name="Grigoriev I.V."/>
            <person name="Vagvolgyi C."/>
            <person name="Papp T."/>
            <person name="Martin F.M."/>
            <person name="Miettinen O."/>
            <person name="Hibbett D.S."/>
            <person name="Nagy L.G."/>
        </authorList>
    </citation>
    <scope>NUCLEOTIDE SEQUENCE [LARGE SCALE GENOMIC DNA]</scope>
    <source>
        <strain evidence="12 13">CBS 166.37</strain>
    </source>
</reference>
<keyword evidence="13" id="KW-1185">Reference proteome</keyword>
<dbReference type="PRINTS" id="PR00385">
    <property type="entry name" value="P450"/>
</dbReference>
<dbReference type="EMBL" id="ML213646">
    <property type="protein sequence ID" value="TFK33557.1"/>
    <property type="molecule type" value="Genomic_DNA"/>
</dbReference>
<evidence type="ECO:0000256" key="10">
    <source>
        <dbReference type="RuleBase" id="RU000461"/>
    </source>
</evidence>
<evidence type="ECO:0000256" key="9">
    <source>
        <dbReference type="PIRSR" id="PIRSR602401-1"/>
    </source>
</evidence>
<dbReference type="Proteomes" id="UP000308652">
    <property type="component" value="Unassembled WGS sequence"/>
</dbReference>
<dbReference type="Gene3D" id="1.10.630.10">
    <property type="entry name" value="Cytochrome P450"/>
    <property type="match status" value="1"/>
</dbReference>
<dbReference type="PANTHER" id="PTHR46300">
    <property type="entry name" value="P450, PUTATIVE (EUROFUNG)-RELATED-RELATED"/>
    <property type="match status" value="1"/>
</dbReference>
<evidence type="ECO:0000256" key="1">
    <source>
        <dbReference type="ARBA" id="ARBA00001971"/>
    </source>
</evidence>
<dbReference type="InterPro" id="IPR036396">
    <property type="entry name" value="Cyt_P450_sf"/>
</dbReference>
<protein>
    <submittedName>
        <fullName evidence="12">Cytochrome P450</fullName>
    </submittedName>
</protein>
<dbReference type="STRING" id="68775.A0A5C3LLX6"/>
<evidence type="ECO:0000313" key="13">
    <source>
        <dbReference type="Proteomes" id="UP000308652"/>
    </source>
</evidence>
<keyword evidence="11" id="KW-0472">Membrane</keyword>
<dbReference type="Pfam" id="PF00067">
    <property type="entry name" value="p450"/>
    <property type="match status" value="1"/>
</dbReference>
<evidence type="ECO:0000256" key="6">
    <source>
        <dbReference type="ARBA" id="ARBA00023002"/>
    </source>
</evidence>
<dbReference type="InterPro" id="IPR001128">
    <property type="entry name" value="Cyt_P450"/>
</dbReference>
<dbReference type="AlphaFoldDB" id="A0A5C3LLX6"/>
<dbReference type="PANTHER" id="PTHR46300:SF7">
    <property type="entry name" value="P450, PUTATIVE (EUROFUNG)-RELATED"/>
    <property type="match status" value="1"/>
</dbReference>
<dbReference type="GO" id="GO:0016705">
    <property type="term" value="F:oxidoreductase activity, acting on paired donors, with incorporation or reduction of molecular oxygen"/>
    <property type="evidence" value="ECO:0007669"/>
    <property type="project" value="InterPro"/>
</dbReference>
<organism evidence="12 13">
    <name type="scientific">Crucibulum laeve</name>
    <dbReference type="NCBI Taxonomy" id="68775"/>
    <lineage>
        <taxon>Eukaryota</taxon>
        <taxon>Fungi</taxon>
        <taxon>Dikarya</taxon>
        <taxon>Basidiomycota</taxon>
        <taxon>Agaricomycotina</taxon>
        <taxon>Agaricomycetes</taxon>
        <taxon>Agaricomycetidae</taxon>
        <taxon>Agaricales</taxon>
        <taxon>Agaricineae</taxon>
        <taxon>Nidulariaceae</taxon>
        <taxon>Crucibulum</taxon>
    </lineage>
</organism>
<sequence>MSTALILESLRAQWAAGSLVLAILVVSIWALFRSIRLPLPPGPPPKFLIGNLLDFNPDKTWLLYTEWGKQFNSDILHAEALGTHVIVLNRLQDAINLLEKRAHNYSDRPGLPMISLMGWEFNTGLMRYGDRWRLHRRIYQQNLRKRAAIEYQPIQIKKVQQLLRALLATPDDFYEHNKTVSVGITMASVYGYDVAPVKDHFVEVADEAMGISGKYIAPSAAAVNVLPWLRYVPKWFPGAGWKATAEEISKLTLEMLEVPMDYTKKTLKEGTASKSLVSELLENNEARAGVKDLSERDIKAIAATIYGGASDTTISSTLTFFFAMALNPDVQRKAQEEIERVIGTDRLPTYEDRASLPYIEAMYREVMRWRPPLPLGVPHLATDADTYKGYYIPTGAVIVPNIWAMTHDETVYNEPERFYPDRYFAQDGNLNDDDEVLAFGFGRRKCVGKHMASSTVWLVIVSVLAIFDIEKEKDAAGNVVEINDNYTDNAISLKLPFKCVISPRSVDARRLVAETAE</sequence>
<name>A0A5C3LLX6_9AGAR</name>
<evidence type="ECO:0000256" key="5">
    <source>
        <dbReference type="ARBA" id="ARBA00022723"/>
    </source>
</evidence>
<dbReference type="OrthoDB" id="2789670at2759"/>
<keyword evidence="5 9" id="KW-0479">Metal-binding</keyword>
<keyword evidence="6 10" id="KW-0560">Oxidoreductase</keyword>
<comment type="similarity">
    <text evidence="3 10">Belongs to the cytochrome P450 family.</text>
</comment>
<evidence type="ECO:0000256" key="11">
    <source>
        <dbReference type="SAM" id="Phobius"/>
    </source>
</evidence>
<dbReference type="InterPro" id="IPR002401">
    <property type="entry name" value="Cyt_P450_E_grp-I"/>
</dbReference>
<dbReference type="GO" id="GO:0020037">
    <property type="term" value="F:heme binding"/>
    <property type="evidence" value="ECO:0007669"/>
    <property type="project" value="InterPro"/>
</dbReference>
<dbReference type="CDD" id="cd11065">
    <property type="entry name" value="CYP64-like"/>
    <property type="match status" value="1"/>
</dbReference>
<dbReference type="PROSITE" id="PS00086">
    <property type="entry name" value="CYTOCHROME_P450"/>
    <property type="match status" value="1"/>
</dbReference>
<evidence type="ECO:0000256" key="2">
    <source>
        <dbReference type="ARBA" id="ARBA00005179"/>
    </source>
</evidence>
<evidence type="ECO:0000256" key="8">
    <source>
        <dbReference type="ARBA" id="ARBA00023033"/>
    </source>
</evidence>
<dbReference type="InterPro" id="IPR017972">
    <property type="entry name" value="Cyt_P450_CS"/>
</dbReference>
<evidence type="ECO:0000256" key="4">
    <source>
        <dbReference type="ARBA" id="ARBA00022617"/>
    </source>
</evidence>
<keyword evidence="11" id="KW-1133">Transmembrane helix</keyword>
<keyword evidence="7 9" id="KW-0408">Iron</keyword>
<keyword evidence="4 9" id="KW-0349">Heme</keyword>
<dbReference type="GO" id="GO:0004497">
    <property type="term" value="F:monooxygenase activity"/>
    <property type="evidence" value="ECO:0007669"/>
    <property type="project" value="UniProtKB-KW"/>
</dbReference>
<evidence type="ECO:0000313" key="12">
    <source>
        <dbReference type="EMBL" id="TFK33557.1"/>
    </source>
</evidence>
<keyword evidence="8 10" id="KW-0503">Monooxygenase</keyword>
<gene>
    <name evidence="12" type="ORF">BDQ12DRAFT_657830</name>
</gene>
<comment type="cofactor">
    <cofactor evidence="1 9">
        <name>heme</name>
        <dbReference type="ChEBI" id="CHEBI:30413"/>
    </cofactor>
</comment>
<evidence type="ECO:0000256" key="7">
    <source>
        <dbReference type="ARBA" id="ARBA00023004"/>
    </source>
</evidence>
<keyword evidence="11" id="KW-0812">Transmembrane</keyword>
<proteinExistence type="inferred from homology"/>
<evidence type="ECO:0000256" key="3">
    <source>
        <dbReference type="ARBA" id="ARBA00010617"/>
    </source>
</evidence>
<dbReference type="InterPro" id="IPR050364">
    <property type="entry name" value="Cytochrome_P450_fung"/>
</dbReference>
<feature type="binding site" description="axial binding residue" evidence="9">
    <location>
        <position position="446"/>
    </location>
    <ligand>
        <name>heme</name>
        <dbReference type="ChEBI" id="CHEBI:30413"/>
    </ligand>
    <ligandPart>
        <name>Fe</name>
        <dbReference type="ChEBI" id="CHEBI:18248"/>
    </ligandPart>
</feature>
<accession>A0A5C3LLX6</accession>